<keyword evidence="4" id="KW-1133">Transmembrane helix</keyword>
<dbReference type="GeneID" id="56347500"/>
<evidence type="ECO:0000256" key="1">
    <source>
        <dbReference type="ARBA" id="ARBA00004141"/>
    </source>
</evidence>
<keyword evidence="7" id="KW-1185">Reference proteome</keyword>
<dbReference type="Proteomes" id="UP000036045">
    <property type="component" value="Unassembled WGS sequence"/>
</dbReference>
<reference evidence="6 7" key="1">
    <citation type="submission" date="2015-05" db="EMBL/GenBank/DDBJ databases">
        <title>Whole genome sequence and identification of bacterial endophytes from Costus igneus.</title>
        <authorList>
            <person name="Lee Y.P."/>
            <person name="Gan H.M."/>
            <person name="Eng W."/>
            <person name="Wheatley M.S."/>
            <person name="Caraballo A."/>
            <person name="Polter S."/>
            <person name="Savka M.A."/>
            <person name="Hudson A.O."/>
        </authorList>
    </citation>
    <scope>NUCLEOTIDE SEQUENCE [LARGE SCALE GENOMIC DNA]</scope>
    <source>
        <strain evidence="6 7">RIT379</strain>
    </source>
</reference>
<name>A0A0J1I979_NIACI</name>
<evidence type="ECO:0000256" key="3">
    <source>
        <dbReference type="ARBA" id="ARBA00022692"/>
    </source>
</evidence>
<dbReference type="EMBL" id="LDPH01000030">
    <property type="protein sequence ID" value="KLV22497.1"/>
    <property type="molecule type" value="Genomic_DNA"/>
</dbReference>
<dbReference type="PANTHER" id="PTHR21716">
    <property type="entry name" value="TRANSMEMBRANE PROTEIN"/>
    <property type="match status" value="1"/>
</dbReference>
<dbReference type="Pfam" id="PF01594">
    <property type="entry name" value="AI-2E_transport"/>
    <property type="match status" value="1"/>
</dbReference>
<evidence type="ECO:0000313" key="7">
    <source>
        <dbReference type="Proteomes" id="UP000036045"/>
    </source>
</evidence>
<evidence type="ECO:0000313" key="6">
    <source>
        <dbReference type="EMBL" id="KLV22497.1"/>
    </source>
</evidence>
<protein>
    <submittedName>
        <fullName evidence="6">Membrane protein</fullName>
    </submittedName>
</protein>
<proteinExistence type="inferred from homology"/>
<evidence type="ECO:0000256" key="4">
    <source>
        <dbReference type="ARBA" id="ARBA00022989"/>
    </source>
</evidence>
<comment type="similarity">
    <text evidence="2">Belongs to the autoinducer-2 exporter (AI-2E) (TC 2.A.86) family.</text>
</comment>
<dbReference type="AlphaFoldDB" id="A0A0J1I979"/>
<dbReference type="GO" id="GO:0016020">
    <property type="term" value="C:membrane"/>
    <property type="evidence" value="ECO:0007669"/>
    <property type="project" value="UniProtKB-SubCell"/>
</dbReference>
<dbReference type="RefSeq" id="WP_047944244.1">
    <property type="nucleotide sequence ID" value="NZ_CP053989.1"/>
</dbReference>
<dbReference type="InterPro" id="IPR002549">
    <property type="entry name" value="AI-2E-like"/>
</dbReference>
<dbReference type="OrthoDB" id="9772136at2"/>
<evidence type="ECO:0000256" key="5">
    <source>
        <dbReference type="ARBA" id="ARBA00023136"/>
    </source>
</evidence>
<comment type="caution">
    <text evidence="6">The sequence shown here is derived from an EMBL/GenBank/DDBJ whole genome shotgun (WGS) entry which is preliminary data.</text>
</comment>
<accession>A0A0J1I979</accession>
<keyword evidence="5" id="KW-0472">Membrane</keyword>
<organism evidence="6 7">
    <name type="scientific">Niallia circulans</name>
    <name type="common">Bacillus circulans</name>
    <dbReference type="NCBI Taxonomy" id="1397"/>
    <lineage>
        <taxon>Bacteria</taxon>
        <taxon>Bacillati</taxon>
        <taxon>Bacillota</taxon>
        <taxon>Bacilli</taxon>
        <taxon>Bacillales</taxon>
        <taxon>Bacillaceae</taxon>
        <taxon>Niallia</taxon>
    </lineage>
</organism>
<evidence type="ECO:0000256" key="2">
    <source>
        <dbReference type="ARBA" id="ARBA00009773"/>
    </source>
</evidence>
<dbReference type="GO" id="GO:0055085">
    <property type="term" value="P:transmembrane transport"/>
    <property type="evidence" value="ECO:0007669"/>
    <property type="project" value="TreeGrafter"/>
</dbReference>
<dbReference type="PANTHER" id="PTHR21716:SF62">
    <property type="entry name" value="TRANSPORT PROTEIN YDBI-RELATED"/>
    <property type="match status" value="1"/>
</dbReference>
<sequence length="343" mass="39482">METIINFLTSKSVKRFFIFALMILGIYTLRSMINLMLFTFILSFLMDRMEKIISKRIHVKRNVIVSILYLITIGLLSYSFIKYLPMLVEEITALVRQLMDFYSRPHDNAVLNYIVSIIQERQINSYLEQGLGIIVKYFSSISSLSLQFILAIILSFFFLLEKPRLIKYKENFRTSKIAPFYNEMEFFGKKFVLTFGKVLEAQVIIALVNCILTTIGLWILSFPQLLGLSLMVFVLGLIPVAGVIISLIPLLTIGYTIGGYPYIIILIIFICIIHAIEAYILNPKLMSSKTNLPVFFTFIVLIFSEHFFGVWGLIIGIPVFVFLLDILQVQSMDPKRKTNLVKE</sequence>
<dbReference type="PATRIC" id="fig|1397.4.peg.3341"/>
<comment type="subcellular location">
    <subcellularLocation>
        <location evidence="1">Membrane</location>
        <topology evidence="1">Multi-pass membrane protein</topology>
    </subcellularLocation>
</comment>
<gene>
    <name evidence="6" type="ORF">ABW02_21130</name>
</gene>
<keyword evidence="3" id="KW-0812">Transmembrane</keyword>